<name>A0A2R5GUF8_9STRA</name>
<dbReference type="GO" id="GO:0003924">
    <property type="term" value="F:GTPase activity"/>
    <property type="evidence" value="ECO:0007669"/>
    <property type="project" value="InterPro"/>
</dbReference>
<dbReference type="InterPro" id="IPR013566">
    <property type="entry name" value="EF_hand_assoc_1"/>
</dbReference>
<evidence type="ECO:0000256" key="3">
    <source>
        <dbReference type="ARBA" id="ARBA00022692"/>
    </source>
</evidence>
<dbReference type="Gene3D" id="1.10.238.10">
    <property type="entry name" value="EF-hand"/>
    <property type="match status" value="2"/>
</dbReference>
<dbReference type="AlphaFoldDB" id="A0A2R5GUF8"/>
<dbReference type="PROSITE" id="PS00018">
    <property type="entry name" value="EF_HAND_1"/>
    <property type="match status" value="2"/>
</dbReference>
<keyword evidence="6" id="KW-0547">Nucleotide-binding</keyword>
<dbReference type="InterPro" id="IPR001806">
    <property type="entry name" value="Small_GTPase"/>
</dbReference>
<keyword evidence="5" id="KW-0677">Repeat</keyword>
<dbReference type="GO" id="GO:0005525">
    <property type="term" value="F:GTP binding"/>
    <property type="evidence" value="ECO:0007669"/>
    <property type="project" value="UniProtKB-KW"/>
</dbReference>
<protein>
    <submittedName>
        <fullName evidence="17">Mitochondrial Rho GTPase</fullName>
    </submittedName>
</protein>
<evidence type="ECO:0000256" key="7">
    <source>
        <dbReference type="ARBA" id="ARBA00022787"/>
    </source>
</evidence>
<feature type="domain" description="EF-hand" evidence="15">
    <location>
        <begin position="328"/>
        <end position="363"/>
    </location>
</feature>
<dbReference type="SUPFAM" id="SSF47473">
    <property type="entry name" value="EF-hand"/>
    <property type="match status" value="1"/>
</dbReference>
<reference evidence="17 18" key="1">
    <citation type="submission" date="2017-12" db="EMBL/GenBank/DDBJ databases">
        <title>Sequencing, de novo assembly and annotation of complete genome of a new Thraustochytrid species, strain FCC1311.</title>
        <authorList>
            <person name="Sedici K."/>
            <person name="Godart F."/>
            <person name="Aiese Cigliano R."/>
            <person name="Sanseverino W."/>
            <person name="Barakat M."/>
            <person name="Ortet P."/>
            <person name="Marechal E."/>
            <person name="Cagnac O."/>
            <person name="Amato A."/>
        </authorList>
    </citation>
    <scope>NUCLEOTIDE SEQUENCE [LARGE SCALE GENOMIC DNA]</scope>
</reference>
<keyword evidence="18" id="KW-1185">Reference proteome</keyword>
<dbReference type="InterPro" id="IPR002048">
    <property type="entry name" value="EF_hand_dom"/>
</dbReference>
<dbReference type="GO" id="GO:0007264">
    <property type="term" value="P:small GTPase-mediated signal transduction"/>
    <property type="evidence" value="ECO:0007669"/>
    <property type="project" value="InterPro"/>
</dbReference>
<comment type="similarity">
    <text evidence="2">Belongs to the mitochondrial Rho GTPase family.</text>
</comment>
<dbReference type="SMART" id="SM00174">
    <property type="entry name" value="RHO"/>
    <property type="match status" value="1"/>
</dbReference>
<dbReference type="SMART" id="SM00173">
    <property type="entry name" value="RAS"/>
    <property type="match status" value="1"/>
</dbReference>
<evidence type="ECO:0000256" key="11">
    <source>
        <dbReference type="ARBA" id="ARBA00023128"/>
    </source>
</evidence>
<keyword evidence="3" id="KW-0812">Transmembrane</keyword>
<dbReference type="Gene3D" id="3.40.50.300">
    <property type="entry name" value="P-loop containing nucleotide triphosphate hydrolases"/>
    <property type="match status" value="2"/>
</dbReference>
<dbReference type="PRINTS" id="PR00449">
    <property type="entry name" value="RASTRNSFRMNG"/>
</dbReference>
<dbReference type="Pfam" id="PF00071">
    <property type="entry name" value="Ras"/>
    <property type="match status" value="1"/>
</dbReference>
<dbReference type="EMBL" id="BEYU01000099">
    <property type="protein sequence ID" value="GBG31524.1"/>
    <property type="molecule type" value="Genomic_DNA"/>
</dbReference>
<accession>A0A2R5GUF8</accession>
<dbReference type="Proteomes" id="UP000241890">
    <property type="component" value="Unassembled WGS sequence"/>
</dbReference>
<evidence type="ECO:0000256" key="8">
    <source>
        <dbReference type="ARBA" id="ARBA00022801"/>
    </source>
</evidence>
<dbReference type="GO" id="GO:0005509">
    <property type="term" value="F:calcium ion binding"/>
    <property type="evidence" value="ECO:0007669"/>
    <property type="project" value="InterPro"/>
</dbReference>
<dbReference type="Pfam" id="PF08355">
    <property type="entry name" value="EF_assoc_1"/>
    <property type="match status" value="1"/>
</dbReference>
<comment type="subcellular location">
    <subcellularLocation>
        <location evidence="1">Mitochondrion outer membrane</location>
        <topology evidence="1">Single-pass type IV membrane protein</topology>
    </subcellularLocation>
</comment>
<evidence type="ECO:0000313" key="18">
    <source>
        <dbReference type="Proteomes" id="UP000241890"/>
    </source>
</evidence>
<evidence type="ECO:0000259" key="15">
    <source>
        <dbReference type="PROSITE" id="PS50222"/>
    </source>
</evidence>
<dbReference type="PANTHER" id="PTHR24072">
    <property type="entry name" value="RHO FAMILY GTPASE"/>
    <property type="match status" value="1"/>
</dbReference>
<dbReference type="PROSITE" id="PS50222">
    <property type="entry name" value="EF_HAND_2"/>
    <property type="match status" value="1"/>
</dbReference>
<feature type="region of interest" description="Disordered" evidence="14">
    <location>
        <begin position="781"/>
        <end position="822"/>
    </location>
</feature>
<dbReference type="GO" id="GO:0005741">
    <property type="term" value="C:mitochondrial outer membrane"/>
    <property type="evidence" value="ECO:0007669"/>
    <property type="project" value="UniProtKB-SubCell"/>
</dbReference>
<evidence type="ECO:0000256" key="13">
    <source>
        <dbReference type="ARBA" id="ARBA00023136"/>
    </source>
</evidence>
<evidence type="ECO:0000256" key="10">
    <source>
        <dbReference type="ARBA" id="ARBA00022989"/>
    </source>
</evidence>
<keyword evidence="8" id="KW-0378">Hydrolase</keyword>
<evidence type="ECO:0000256" key="9">
    <source>
        <dbReference type="ARBA" id="ARBA00022837"/>
    </source>
</evidence>
<evidence type="ECO:0000256" key="12">
    <source>
        <dbReference type="ARBA" id="ARBA00023134"/>
    </source>
</evidence>
<evidence type="ECO:0000259" key="16">
    <source>
        <dbReference type="PROSITE" id="PS51423"/>
    </source>
</evidence>
<dbReference type="InParanoid" id="A0A2R5GUF8"/>
<evidence type="ECO:0000256" key="5">
    <source>
        <dbReference type="ARBA" id="ARBA00022737"/>
    </source>
</evidence>
<dbReference type="InterPro" id="IPR011992">
    <property type="entry name" value="EF-hand-dom_pair"/>
</dbReference>
<evidence type="ECO:0000256" key="4">
    <source>
        <dbReference type="ARBA" id="ARBA00022723"/>
    </source>
</evidence>
<proteinExistence type="inferred from homology"/>
<dbReference type="OrthoDB" id="10020961at2759"/>
<dbReference type="PROSITE" id="PS51423">
    <property type="entry name" value="MIRO"/>
    <property type="match status" value="1"/>
</dbReference>
<dbReference type="InterPro" id="IPR018247">
    <property type="entry name" value="EF_Hand_1_Ca_BS"/>
</dbReference>
<evidence type="ECO:0000256" key="1">
    <source>
        <dbReference type="ARBA" id="ARBA00004200"/>
    </source>
</evidence>
<keyword evidence="12" id="KW-0342">GTP-binding</keyword>
<dbReference type="InterPro" id="IPR020860">
    <property type="entry name" value="MIRO_dom"/>
</dbReference>
<dbReference type="SUPFAM" id="SSF52540">
    <property type="entry name" value="P-loop containing nucleoside triphosphate hydrolases"/>
    <property type="match status" value="2"/>
</dbReference>
<dbReference type="InterPro" id="IPR003578">
    <property type="entry name" value="Small_GTPase_Rho"/>
</dbReference>
<keyword evidence="4" id="KW-0479">Metal-binding</keyword>
<keyword evidence="9" id="KW-0106">Calcium</keyword>
<keyword evidence="13" id="KW-0472">Membrane</keyword>
<evidence type="ECO:0000256" key="14">
    <source>
        <dbReference type="SAM" id="MobiDB-lite"/>
    </source>
</evidence>
<sequence length="822" mass="89338">MLKVDGAAARRSVDMVVVGDASCGKTSLITTLVSAIFPESVPRVLQQVRVPPEETADGIALSITDTSSAQEDRAQTLKQVAQADVVLVVYSSAEEATFARVRSYWLPEITKVFKGSIIVVGNKSDLVTKSEEHAAELRGKMNPLLGDFRQVDACTECSAKLNINVSDVFQLAQQAVVYPIAPLFNTQTRELAPRFVGSLRRVFRIFDQDKDDMLSDAELIDFQETCFGARLQPTDIEDVKTMLEAEGADNVAAAGITFKGFLRIHQKFIERNRAETAWLVLRQFGFNDRLQLMVPRRALSLERNNRTRHKVAPFPGVVRDQSVELSKAAQAFLDDIFHQFDRDRDQALSSAELDEIFSICPGGMRPWTASRFATAFSQDHAGTTANNSDAATTTGGDEDPNELLTVDEALSAGAPPAALSYIDDFPFGTRTDANGNISLSGWRAQWHMITLLQPHLTLLFLYFLGFDSGKERALVLTRKRAVENACNDLQRHTVRAFVFGAQGVGKSSLLDALTGGGVAAADARTPSSYTFSSEYNLDEDARRKRSCRNVVGRVRSKSSTGGATTVGASGAPAPTRHFVLTEVAAEDDALEEALANDMVDCDLAIMMFDSTNPSSVDWLAGLQKRIPESVPLVFLATKVDLAEAERLLGETQGSGKGAAAVAAAAKAKARMTKEDMLAEDPAHISQAIEEATMLCASYSLPNPEPVALVLPKNRLRLGKLFELLLSAALRPDLARPVSEEKRAQQRRQRLIRSSLRISLVVSVLVGAGLLAHSFLGSTRKQSASESSQGTSLQASSAPAPRVPADDFRYDYDGYQTSSPATR</sequence>
<dbReference type="InterPro" id="IPR027417">
    <property type="entry name" value="P-loop_NTPase"/>
</dbReference>
<evidence type="ECO:0000256" key="2">
    <source>
        <dbReference type="ARBA" id="ARBA00007981"/>
    </source>
</evidence>
<dbReference type="FunFam" id="1.10.238.10:FF:000011">
    <property type="entry name" value="Mitochondrial Rho GTPase"/>
    <property type="match status" value="1"/>
</dbReference>
<keyword evidence="11" id="KW-0496">Mitochondrion</keyword>
<comment type="caution">
    <text evidence="17">The sequence shown here is derived from an EMBL/GenBank/DDBJ whole genome shotgun (WGS) entry which is preliminary data.</text>
</comment>
<feature type="compositionally biased region" description="Polar residues" evidence="14">
    <location>
        <begin position="781"/>
        <end position="796"/>
    </location>
</feature>
<dbReference type="InterPro" id="IPR013567">
    <property type="entry name" value="EF_hand_assoc_2"/>
</dbReference>
<keyword evidence="10" id="KW-1133">Transmembrane helix</keyword>
<keyword evidence="7" id="KW-1000">Mitochondrion outer membrane</keyword>
<evidence type="ECO:0000313" key="17">
    <source>
        <dbReference type="EMBL" id="GBG31524.1"/>
    </source>
</evidence>
<dbReference type="SMART" id="SM00054">
    <property type="entry name" value="EFh"/>
    <property type="match status" value="2"/>
</dbReference>
<feature type="domain" description="Miro" evidence="16">
    <location>
        <begin position="10"/>
        <end position="178"/>
    </location>
</feature>
<organism evidence="17 18">
    <name type="scientific">Hondaea fermentalgiana</name>
    <dbReference type="NCBI Taxonomy" id="2315210"/>
    <lineage>
        <taxon>Eukaryota</taxon>
        <taxon>Sar</taxon>
        <taxon>Stramenopiles</taxon>
        <taxon>Bigyra</taxon>
        <taxon>Labyrinthulomycetes</taxon>
        <taxon>Thraustochytrida</taxon>
        <taxon>Thraustochytriidae</taxon>
        <taxon>Hondaea</taxon>
    </lineage>
</organism>
<evidence type="ECO:0000256" key="6">
    <source>
        <dbReference type="ARBA" id="ARBA00022741"/>
    </source>
</evidence>
<dbReference type="PROSITE" id="PS51419">
    <property type="entry name" value="RAB"/>
    <property type="match status" value="1"/>
</dbReference>
<gene>
    <name evidence="17" type="ORF">FCC1311_077482</name>
</gene>
<dbReference type="SMART" id="SM00175">
    <property type="entry name" value="RAB"/>
    <property type="match status" value="1"/>
</dbReference>
<dbReference type="Pfam" id="PF08356">
    <property type="entry name" value="EF_assoc_2"/>
    <property type="match status" value="1"/>
</dbReference>